<protein>
    <submittedName>
        <fullName evidence="3">AAA family ATPase</fullName>
    </submittedName>
</protein>
<dbReference type="Pfam" id="PF20296">
    <property type="entry name" value="MTaX1"/>
    <property type="match status" value="1"/>
</dbReference>
<evidence type="ECO:0000259" key="1">
    <source>
        <dbReference type="Pfam" id="PF07728"/>
    </source>
</evidence>
<dbReference type="EMBL" id="JBHUPC010000010">
    <property type="protein sequence ID" value="MFD2890863.1"/>
    <property type="molecule type" value="Genomic_DNA"/>
</dbReference>
<gene>
    <name evidence="3" type="ORF">ACFS5J_02420</name>
</gene>
<comment type="caution">
    <text evidence="3">The sequence shown here is derived from an EMBL/GenBank/DDBJ whole genome shotgun (WGS) entry which is preliminary data.</text>
</comment>
<keyword evidence="4" id="KW-1185">Reference proteome</keyword>
<dbReference type="Gene3D" id="3.40.50.300">
    <property type="entry name" value="P-loop containing nucleotide triphosphate hydrolases"/>
    <property type="match status" value="1"/>
</dbReference>
<dbReference type="Proteomes" id="UP001597534">
    <property type="component" value="Unassembled WGS sequence"/>
</dbReference>
<dbReference type="InterPro" id="IPR046894">
    <property type="entry name" value="MTaX1"/>
</dbReference>
<dbReference type="RefSeq" id="WP_379810376.1">
    <property type="nucleotide sequence ID" value="NZ_JBHUPC010000010.1"/>
</dbReference>
<proteinExistence type="predicted"/>
<dbReference type="InterPro" id="IPR052934">
    <property type="entry name" value="Methyl-DNA_Rec/Restrict_Enz"/>
</dbReference>
<organism evidence="3 4">
    <name type="scientific">Flavobacterium chuncheonense</name>
    <dbReference type="NCBI Taxonomy" id="2026653"/>
    <lineage>
        <taxon>Bacteria</taxon>
        <taxon>Pseudomonadati</taxon>
        <taxon>Bacteroidota</taxon>
        <taxon>Flavobacteriia</taxon>
        <taxon>Flavobacteriales</taxon>
        <taxon>Flavobacteriaceae</taxon>
        <taxon>Flavobacterium</taxon>
    </lineage>
</organism>
<dbReference type="Pfam" id="PF07728">
    <property type="entry name" value="AAA_5"/>
    <property type="match status" value="1"/>
</dbReference>
<sequence>MRYELNLESQIVQYNGAVQSIADKKAILTQLFSQGVYECTSISNDGCEWTIEYRNTVNNIQKNIVVYYGNIRNEERNDREKKIQLNGKDPRVNPNPSIILGVYCYEANDALENLVFAGWNIDPDTNYPGNPSLRGLNIDSLQKARFNGLYKHNFKNNYVCTFRPEYIFYYIENIQSIHNSSDDVITPTVSTSSQDVNNVIYYGSPGTGKSHRADIETNGKDVQKVTFHPDYDYHSFVGGYKPTMDGDKIAYKFVPQIFTKIYVDAWKNLVSADDTKPFYLQIEEINRGNCAEIFGDLFQLLDRDKDGFSKYEVTAEEELCKYLLSEKGFGGNHPGIENGKLRFPNNLKIIATMNTSDQSLFPMDSAFKRRWDWIYVPIDTDCKYSDFTIQLDNGKAFEWLSFLKVINEEIFEITKSQDKQIGNWFIDAQNSGKVITESTFVNKIIFYLWNDVFKDEENTIFKSADGKNLTYTSFFENGTSNNLVSYIIEERLKLIDVNKAEPTTTSEE</sequence>
<feature type="domain" description="Methylase-associated X1" evidence="2">
    <location>
        <begin position="63"/>
        <end position="171"/>
    </location>
</feature>
<dbReference type="SUPFAM" id="SSF52540">
    <property type="entry name" value="P-loop containing nucleoside triphosphate hydrolases"/>
    <property type="match status" value="1"/>
</dbReference>
<reference evidence="4" key="1">
    <citation type="journal article" date="2019" name="Int. J. Syst. Evol. Microbiol.">
        <title>The Global Catalogue of Microorganisms (GCM) 10K type strain sequencing project: providing services to taxonomists for standard genome sequencing and annotation.</title>
        <authorList>
            <consortium name="The Broad Institute Genomics Platform"/>
            <consortium name="The Broad Institute Genome Sequencing Center for Infectious Disease"/>
            <person name="Wu L."/>
            <person name="Ma J."/>
        </authorList>
    </citation>
    <scope>NUCLEOTIDE SEQUENCE [LARGE SCALE GENOMIC DNA]</scope>
    <source>
        <strain evidence="4">KCTC 22671</strain>
    </source>
</reference>
<evidence type="ECO:0000259" key="2">
    <source>
        <dbReference type="Pfam" id="PF20296"/>
    </source>
</evidence>
<evidence type="ECO:0000313" key="4">
    <source>
        <dbReference type="Proteomes" id="UP001597534"/>
    </source>
</evidence>
<dbReference type="PANTHER" id="PTHR37291:SF1">
    <property type="entry name" value="TYPE IV METHYL-DIRECTED RESTRICTION ENZYME ECOKMCRB SUBUNIT"/>
    <property type="match status" value="1"/>
</dbReference>
<evidence type="ECO:0000313" key="3">
    <source>
        <dbReference type="EMBL" id="MFD2890863.1"/>
    </source>
</evidence>
<accession>A0ABW5YJT1</accession>
<dbReference type="InterPro" id="IPR027417">
    <property type="entry name" value="P-loop_NTPase"/>
</dbReference>
<feature type="domain" description="ATPase dynein-related AAA" evidence="1">
    <location>
        <begin position="198"/>
        <end position="370"/>
    </location>
</feature>
<dbReference type="PANTHER" id="PTHR37291">
    <property type="entry name" value="5-METHYLCYTOSINE-SPECIFIC RESTRICTION ENZYME B"/>
    <property type="match status" value="1"/>
</dbReference>
<name>A0ABW5YJT1_9FLAO</name>
<dbReference type="InterPro" id="IPR011704">
    <property type="entry name" value="ATPase_dyneun-rel_AAA"/>
</dbReference>